<accession>X1B474</accession>
<dbReference type="AlphaFoldDB" id="X1B474"/>
<dbReference type="InterPro" id="IPR011990">
    <property type="entry name" value="TPR-like_helical_dom_sf"/>
</dbReference>
<dbReference type="PROSITE" id="PS50293">
    <property type="entry name" value="TPR_REGION"/>
    <property type="match status" value="1"/>
</dbReference>
<protein>
    <submittedName>
        <fullName evidence="1">Uncharacterized protein</fullName>
    </submittedName>
</protein>
<feature type="non-terminal residue" evidence="1">
    <location>
        <position position="169"/>
    </location>
</feature>
<sequence>MAYQQEEERTRLGRRLSEEAVALAIQGRWEEAVAVNRSIIERFPSDVGAYNRLGRALAELGEFARAKEAYSKALELAPNNVIAVKNLARLASLPAAKAPLDRGRRRVAPELFITEISKAGVVNLCNLAPTEVLARMGIGNQGCLRVEGQSLVVENDQGEYLGEVELKHG</sequence>
<organism evidence="1">
    <name type="scientific">marine sediment metagenome</name>
    <dbReference type="NCBI Taxonomy" id="412755"/>
    <lineage>
        <taxon>unclassified sequences</taxon>
        <taxon>metagenomes</taxon>
        <taxon>ecological metagenomes</taxon>
    </lineage>
</organism>
<name>X1B474_9ZZZZ</name>
<evidence type="ECO:0000313" key="1">
    <source>
        <dbReference type="EMBL" id="GAG76107.1"/>
    </source>
</evidence>
<dbReference type="Gene3D" id="1.25.40.10">
    <property type="entry name" value="Tetratricopeptide repeat domain"/>
    <property type="match status" value="1"/>
</dbReference>
<comment type="caution">
    <text evidence="1">The sequence shown here is derived from an EMBL/GenBank/DDBJ whole genome shotgun (WGS) entry which is preliminary data.</text>
</comment>
<dbReference type="SUPFAM" id="SSF48452">
    <property type="entry name" value="TPR-like"/>
    <property type="match status" value="1"/>
</dbReference>
<reference evidence="1" key="1">
    <citation type="journal article" date="2014" name="Front. Microbiol.">
        <title>High frequency of phylogenetically diverse reductive dehalogenase-homologous genes in deep subseafloor sedimentary metagenomes.</title>
        <authorList>
            <person name="Kawai M."/>
            <person name="Futagami T."/>
            <person name="Toyoda A."/>
            <person name="Takaki Y."/>
            <person name="Nishi S."/>
            <person name="Hori S."/>
            <person name="Arai W."/>
            <person name="Tsubouchi T."/>
            <person name="Morono Y."/>
            <person name="Uchiyama I."/>
            <person name="Ito T."/>
            <person name="Fujiyama A."/>
            <person name="Inagaki F."/>
            <person name="Takami H."/>
        </authorList>
    </citation>
    <scope>NUCLEOTIDE SEQUENCE</scope>
    <source>
        <strain evidence="1">Expedition CK06-06</strain>
    </source>
</reference>
<dbReference type="InterPro" id="IPR019734">
    <property type="entry name" value="TPR_rpt"/>
</dbReference>
<dbReference type="PROSITE" id="PS50005">
    <property type="entry name" value="TPR"/>
    <property type="match status" value="1"/>
</dbReference>
<gene>
    <name evidence="1" type="ORF">S01H4_35061</name>
</gene>
<dbReference type="Pfam" id="PF00515">
    <property type="entry name" value="TPR_1"/>
    <property type="match status" value="1"/>
</dbReference>
<proteinExistence type="predicted"/>
<dbReference type="EMBL" id="BART01018599">
    <property type="protein sequence ID" value="GAG76107.1"/>
    <property type="molecule type" value="Genomic_DNA"/>
</dbReference>
<dbReference type="SMART" id="SM00028">
    <property type="entry name" value="TPR"/>
    <property type="match status" value="2"/>
</dbReference>